<gene>
    <name evidence="2" type="primary">rsfS</name>
    <name evidence="3" type="ORF">AYR53_08150</name>
</gene>
<evidence type="ECO:0000313" key="3">
    <source>
        <dbReference type="EMBL" id="ANK63565.1"/>
    </source>
</evidence>
<dbReference type="AlphaFoldDB" id="A0A192H5B1"/>
<proteinExistence type="inferred from homology"/>
<dbReference type="RefSeq" id="WP_068226197.1">
    <property type="nucleotide sequence ID" value="NZ_CP014623.1"/>
</dbReference>
<dbReference type="STRING" id="375175.AYR53_08150"/>
<sequence length="113" mass="12785">MLEIAVRAADGKRAEDIVALDVREVSLLADYFVIMQGNSKRQMDAILDEIEEKEELADVKVVRVEGKNSGKWVLVDLGDIVINIFSPEERAYYNLEKLWSNAETVDVADWIDA</sequence>
<dbReference type="EMBL" id="CP014873">
    <property type="protein sequence ID" value="ANK63565.1"/>
    <property type="molecule type" value="Genomic_DNA"/>
</dbReference>
<keyword evidence="2" id="KW-0678">Repressor</keyword>
<dbReference type="Pfam" id="PF02410">
    <property type="entry name" value="RsfS"/>
    <property type="match status" value="1"/>
</dbReference>
<dbReference type="InterPro" id="IPR043519">
    <property type="entry name" value="NT_sf"/>
</dbReference>
<dbReference type="KEGG" id="lbt:AYR52_03035"/>
<organism evidence="3 4">
    <name type="scientific">Loigolactobacillus backii</name>
    <dbReference type="NCBI Taxonomy" id="375175"/>
    <lineage>
        <taxon>Bacteria</taxon>
        <taxon>Bacillati</taxon>
        <taxon>Bacillota</taxon>
        <taxon>Bacilli</taxon>
        <taxon>Lactobacillales</taxon>
        <taxon>Lactobacillaceae</taxon>
        <taxon>Loigolactobacillus</taxon>
    </lineage>
</organism>
<dbReference type="Proteomes" id="UP000078582">
    <property type="component" value="Chromosome"/>
</dbReference>
<dbReference type="NCBIfam" id="TIGR00090">
    <property type="entry name" value="rsfS_iojap_ybeB"/>
    <property type="match status" value="1"/>
</dbReference>
<dbReference type="PANTHER" id="PTHR21043">
    <property type="entry name" value="IOJAP SUPERFAMILY ORTHOLOG"/>
    <property type="match status" value="1"/>
</dbReference>
<dbReference type="PANTHER" id="PTHR21043:SF0">
    <property type="entry name" value="MITOCHONDRIAL ASSEMBLY OF RIBOSOMAL LARGE SUBUNIT PROTEIN 1"/>
    <property type="match status" value="1"/>
</dbReference>
<comment type="function">
    <text evidence="2">Functions as a ribosomal silencing factor. Interacts with ribosomal protein uL14 (rplN), blocking formation of intersubunit bridge B8. Prevents association of the 30S and 50S ribosomal subunits and the formation of functional ribosomes, thus repressing translation.</text>
</comment>
<comment type="subunit">
    <text evidence="2">Interacts with ribosomal protein uL14 (rplN).</text>
</comment>
<keyword evidence="2" id="KW-0963">Cytoplasm</keyword>
<evidence type="ECO:0000256" key="2">
    <source>
        <dbReference type="HAMAP-Rule" id="MF_01477"/>
    </source>
</evidence>
<dbReference type="GeneID" id="42982225"/>
<comment type="similarity">
    <text evidence="1 2">Belongs to the Iojap/RsfS family.</text>
</comment>
<evidence type="ECO:0000256" key="1">
    <source>
        <dbReference type="ARBA" id="ARBA00010574"/>
    </source>
</evidence>
<evidence type="ECO:0000313" key="4">
    <source>
        <dbReference type="Proteomes" id="UP000078582"/>
    </source>
</evidence>
<dbReference type="OrthoDB" id="9793681at2"/>
<keyword evidence="4" id="KW-1185">Reference proteome</keyword>
<dbReference type="InterPro" id="IPR004394">
    <property type="entry name" value="Iojap/RsfS/C7orf30"/>
</dbReference>
<dbReference type="GO" id="GO:0042256">
    <property type="term" value="P:cytosolic ribosome assembly"/>
    <property type="evidence" value="ECO:0007669"/>
    <property type="project" value="UniProtKB-UniRule"/>
</dbReference>
<dbReference type="GO" id="GO:0043023">
    <property type="term" value="F:ribosomal large subunit binding"/>
    <property type="evidence" value="ECO:0007669"/>
    <property type="project" value="TreeGrafter"/>
</dbReference>
<dbReference type="GO" id="GO:0005737">
    <property type="term" value="C:cytoplasm"/>
    <property type="evidence" value="ECO:0007669"/>
    <property type="project" value="UniProtKB-SubCell"/>
</dbReference>
<dbReference type="HAMAP" id="MF_01477">
    <property type="entry name" value="Iojap_RsfS"/>
    <property type="match status" value="1"/>
</dbReference>
<dbReference type="SUPFAM" id="SSF81301">
    <property type="entry name" value="Nucleotidyltransferase"/>
    <property type="match status" value="1"/>
</dbReference>
<dbReference type="GO" id="GO:0090071">
    <property type="term" value="P:negative regulation of ribosome biogenesis"/>
    <property type="evidence" value="ECO:0007669"/>
    <property type="project" value="UniProtKB-UniRule"/>
</dbReference>
<accession>A0A192H5B1</accession>
<comment type="subcellular location">
    <subcellularLocation>
        <location evidence="2">Cytoplasm</location>
    </subcellularLocation>
</comment>
<keyword evidence="2" id="KW-0810">Translation regulation</keyword>
<dbReference type="Gene3D" id="3.30.460.10">
    <property type="entry name" value="Beta Polymerase, domain 2"/>
    <property type="match status" value="1"/>
</dbReference>
<protein>
    <recommendedName>
        <fullName evidence="2">Ribosomal silencing factor RsfS</fullName>
    </recommendedName>
</protein>
<name>A0A192H5B1_9LACO</name>
<reference evidence="3 4" key="1">
    <citation type="submission" date="2016-03" db="EMBL/GenBank/DDBJ databases">
        <title>Pediococcus and Lactobacillus from brewery environment - whole genome sequencing and assembly.</title>
        <authorList>
            <person name="Behr J."/>
            <person name="Geissler A.J."/>
            <person name="Vogel R.F."/>
        </authorList>
    </citation>
    <scope>NUCLEOTIDE SEQUENCE [LARGE SCALE GENOMIC DNA]</scope>
    <source>
        <strain evidence="3 4">TMW 1.1989</strain>
    </source>
</reference>
<dbReference type="GO" id="GO:0017148">
    <property type="term" value="P:negative regulation of translation"/>
    <property type="evidence" value="ECO:0007669"/>
    <property type="project" value="UniProtKB-UniRule"/>
</dbReference>